<feature type="disulfide bond" description="Redox-active" evidence="3">
    <location>
        <begin position="82"/>
        <end position="86"/>
    </location>
</feature>
<dbReference type="InterPro" id="IPR036249">
    <property type="entry name" value="Thioredoxin-like_sf"/>
</dbReference>
<proteinExistence type="inferred from homology"/>
<feature type="binding site" evidence="2">
    <location>
        <position position="86"/>
    </location>
    <ligand>
        <name>Cu cation</name>
        <dbReference type="ChEBI" id="CHEBI:23378"/>
    </ligand>
</feature>
<dbReference type="Pfam" id="PF02630">
    <property type="entry name" value="SCO1-SenC"/>
    <property type="match status" value="1"/>
</dbReference>
<feature type="binding site" evidence="2">
    <location>
        <position position="173"/>
    </location>
    <ligand>
        <name>Cu cation</name>
        <dbReference type="ChEBI" id="CHEBI:23378"/>
    </ligand>
</feature>
<evidence type="ECO:0000256" key="3">
    <source>
        <dbReference type="PIRSR" id="PIRSR603782-2"/>
    </source>
</evidence>
<dbReference type="PANTHER" id="PTHR12151">
    <property type="entry name" value="ELECTRON TRANSPORT PROTIN SCO1/SENC FAMILY MEMBER"/>
    <property type="match status" value="1"/>
</dbReference>
<evidence type="ECO:0000256" key="2">
    <source>
        <dbReference type="PIRSR" id="PIRSR603782-1"/>
    </source>
</evidence>
<gene>
    <name evidence="4" type="ORF">ENR23_04985</name>
</gene>
<comment type="caution">
    <text evidence="4">The sequence shown here is derived from an EMBL/GenBank/DDBJ whole genome shotgun (WGS) entry which is preliminary data.</text>
</comment>
<keyword evidence="2" id="KW-0186">Copper</keyword>
<accession>A0A832I3U3</accession>
<dbReference type="CDD" id="cd02968">
    <property type="entry name" value="SCO"/>
    <property type="match status" value="1"/>
</dbReference>
<dbReference type="AlphaFoldDB" id="A0A832I3U3"/>
<protein>
    <submittedName>
        <fullName evidence="4">SCO family protein</fullName>
    </submittedName>
</protein>
<organism evidence="4">
    <name type="scientific">Eiseniibacteriota bacterium</name>
    <dbReference type="NCBI Taxonomy" id="2212470"/>
    <lineage>
        <taxon>Bacteria</taxon>
        <taxon>Candidatus Eiseniibacteriota</taxon>
    </lineage>
</organism>
<dbReference type="EMBL" id="DSQF01000012">
    <property type="protein sequence ID" value="HGZ42775.1"/>
    <property type="molecule type" value="Genomic_DNA"/>
</dbReference>
<keyword evidence="2" id="KW-0479">Metal-binding</keyword>
<name>A0A832I3U3_UNCEI</name>
<dbReference type="InterPro" id="IPR003782">
    <property type="entry name" value="SCO1/SenC"/>
</dbReference>
<sequence>MSSPAPRTPRFLVAALAIAALGVALLLGGRMLLSHGPAVRGAAGVPVAGGDFVLAGAKGPWRLSREAAGRSLVLLYFGFVRCPDMCPATLARLASALRGLSPAERDKVLVLFVSVDHRSDTPLDAARLASRFGESFVGVSGDSAALERVVRRYDAAFAFTPLPGSAMGYTVDHSADVFLLRPSGEVLARVRLEGRKVDLGRLLRRFL</sequence>
<dbReference type="SUPFAM" id="SSF52833">
    <property type="entry name" value="Thioredoxin-like"/>
    <property type="match status" value="1"/>
</dbReference>
<reference evidence="4" key="1">
    <citation type="journal article" date="2020" name="mSystems">
        <title>Genome- and Community-Level Interaction Insights into Carbon Utilization and Element Cycling Functions of Hydrothermarchaeota in Hydrothermal Sediment.</title>
        <authorList>
            <person name="Zhou Z."/>
            <person name="Liu Y."/>
            <person name="Xu W."/>
            <person name="Pan J."/>
            <person name="Luo Z.H."/>
            <person name="Li M."/>
        </authorList>
    </citation>
    <scope>NUCLEOTIDE SEQUENCE [LARGE SCALE GENOMIC DNA]</scope>
    <source>
        <strain evidence="4">SpSt-381</strain>
    </source>
</reference>
<evidence type="ECO:0000256" key="1">
    <source>
        <dbReference type="ARBA" id="ARBA00010996"/>
    </source>
</evidence>
<dbReference type="GO" id="GO:0046872">
    <property type="term" value="F:metal ion binding"/>
    <property type="evidence" value="ECO:0007669"/>
    <property type="project" value="UniProtKB-KW"/>
</dbReference>
<feature type="binding site" evidence="2">
    <location>
        <position position="82"/>
    </location>
    <ligand>
        <name>Cu cation</name>
        <dbReference type="ChEBI" id="CHEBI:23378"/>
    </ligand>
</feature>
<dbReference type="Gene3D" id="3.40.30.10">
    <property type="entry name" value="Glutaredoxin"/>
    <property type="match status" value="1"/>
</dbReference>
<evidence type="ECO:0000313" key="4">
    <source>
        <dbReference type="EMBL" id="HGZ42775.1"/>
    </source>
</evidence>
<comment type="similarity">
    <text evidence="1">Belongs to the SCO1/2 family.</text>
</comment>
<dbReference type="PANTHER" id="PTHR12151:SF25">
    <property type="entry name" value="LINALOOL DEHYDRATASE_ISOMERASE DOMAIN-CONTAINING PROTEIN"/>
    <property type="match status" value="1"/>
</dbReference>
<keyword evidence="3" id="KW-1015">Disulfide bond</keyword>